<dbReference type="Proteomes" id="UP000238164">
    <property type="component" value="Chromosome 1"/>
</dbReference>
<name>A0A2N9JI83_9ACTN</name>
<evidence type="ECO:0000313" key="3">
    <source>
        <dbReference type="Proteomes" id="UP000238164"/>
    </source>
</evidence>
<proteinExistence type="predicted"/>
<dbReference type="EMBL" id="LT985188">
    <property type="protein sequence ID" value="SPD87780.1"/>
    <property type="molecule type" value="Genomic_DNA"/>
</dbReference>
<evidence type="ECO:0000313" key="2">
    <source>
        <dbReference type="EMBL" id="SPD87780.1"/>
    </source>
</evidence>
<sequence length="567" mass="61911">MTLPGRIQPSTGQALDCYLEHIADSNDLTTAELLNLIRSRSGEPARYLTLCPGDPTLQAIHALTGTPIQVLHIMTLAGQQHDQWNFDDFDPMRPGAFQRITNRGWLRTRNSQLCPSCLADTGHWQLGWRLQTSTCCTIHHNYLATACPACGRPFRDQASTPLRTAGIAPICGAATASGRAARCHQVLTTILTGAAADDELDRQSRHDRAIGGQPITVLGDSVTGSQYLADSRNLAVLLLHLARQPATGSVATLPTWTADVAAVGKQPWGKVPPDSAVVRSAVLTEADRILTAADRDQAAVRFAGWIERVPRRNEGTVAWLADRTHLTPTLYGIVNSAQNPRRRLSHRLDHEPPLIDDARYIPQQIPEELYQELFADTLQLRADVGRTFISLCLGRSLSTITTWAAAAHSLGLSPDFGHRLPALASAGLLLSISELIARISAASERLARVDYRACETYVRNLSTTYPWFLGWCRTHRPGSRPSSQRYAVTWLWEHVAHAHLITSPAAMTTPKARAGYRQFAAGLNRDQRLALSRAGSEVGVRLDDGAEIRTAVMAIDTGNRDSGLPGC</sequence>
<keyword evidence="3" id="KW-1185">Reference proteome</keyword>
<dbReference type="KEGG" id="mgg:MPLG2_2750"/>
<dbReference type="Pfam" id="PF06527">
    <property type="entry name" value="TniQ"/>
    <property type="match status" value="1"/>
</dbReference>
<evidence type="ECO:0000259" key="1">
    <source>
        <dbReference type="Pfam" id="PF06527"/>
    </source>
</evidence>
<dbReference type="InterPro" id="IPR009492">
    <property type="entry name" value="TniQ"/>
</dbReference>
<feature type="domain" description="TniQ" evidence="1">
    <location>
        <begin position="5"/>
        <end position="141"/>
    </location>
</feature>
<dbReference type="RefSeq" id="WP_105186445.1">
    <property type="nucleotide sequence ID" value="NZ_BAAAGO010000029.1"/>
</dbReference>
<organism evidence="2 3">
    <name type="scientific">Micropruina glycogenica</name>
    <dbReference type="NCBI Taxonomy" id="75385"/>
    <lineage>
        <taxon>Bacteria</taxon>
        <taxon>Bacillati</taxon>
        <taxon>Actinomycetota</taxon>
        <taxon>Actinomycetes</taxon>
        <taxon>Propionibacteriales</taxon>
        <taxon>Nocardioidaceae</taxon>
        <taxon>Micropruina</taxon>
    </lineage>
</organism>
<protein>
    <recommendedName>
        <fullName evidence="1">TniQ domain-containing protein</fullName>
    </recommendedName>
</protein>
<gene>
    <name evidence="2" type="ORF">MPLG2_2750</name>
</gene>
<dbReference type="AlphaFoldDB" id="A0A2N9JI83"/>
<accession>A0A2N9JI83</accession>
<reference evidence="2 3" key="1">
    <citation type="submission" date="2018-02" db="EMBL/GenBank/DDBJ databases">
        <authorList>
            <person name="Cohen D.B."/>
            <person name="Kent A.D."/>
        </authorList>
    </citation>
    <scope>NUCLEOTIDE SEQUENCE [LARGE SCALE GENOMIC DNA]</scope>
    <source>
        <strain evidence="2">1</strain>
    </source>
</reference>